<dbReference type="Pfam" id="PF14240">
    <property type="entry name" value="YHYH"/>
    <property type="match status" value="1"/>
</dbReference>
<evidence type="ECO:0000313" key="6">
    <source>
        <dbReference type="Proteomes" id="UP000185680"/>
    </source>
</evidence>
<evidence type="ECO:0000313" key="5">
    <source>
        <dbReference type="Proteomes" id="UP000185657"/>
    </source>
</evidence>
<reference evidence="4 5" key="1">
    <citation type="submission" date="2016-02" db="EMBL/GenBank/DDBJ databases">
        <title>Draft genome sequence of Hydrogenophaga sp. LPB0072.</title>
        <authorList>
            <person name="Shin S.-K."/>
            <person name="Yi H."/>
        </authorList>
    </citation>
    <scope>NUCLEOTIDE SEQUENCE [LARGE SCALE GENOMIC DNA]</scope>
    <source>
        <strain evidence="4 5">LPB0072</strain>
    </source>
</reference>
<dbReference type="InterPro" id="IPR025924">
    <property type="entry name" value="YHYH_dom"/>
</dbReference>
<reference evidence="3 6" key="2">
    <citation type="submission" date="2016-10" db="EMBL/GenBank/DDBJ databases">
        <title>Hydorgenophaga sp. LPB0072 isolated from gastropod.</title>
        <authorList>
            <person name="Kim E."/>
            <person name="Yi H."/>
        </authorList>
    </citation>
    <scope>NUCLEOTIDE SEQUENCE [LARGE SCALE GENOMIC DNA]</scope>
    <source>
        <strain evidence="3 6">LPB0072</strain>
    </source>
</reference>
<gene>
    <name evidence="3" type="ORF">LPB072_14725</name>
    <name evidence="4" type="ORF">LPB72_01090</name>
</gene>
<dbReference type="RefSeq" id="WP_066084937.1">
    <property type="nucleotide sequence ID" value="NZ_CP017476.1"/>
</dbReference>
<dbReference type="EMBL" id="CP017476">
    <property type="protein sequence ID" value="AOW15678.1"/>
    <property type="molecule type" value="Genomic_DNA"/>
</dbReference>
<accession>A0A162SYI0</accession>
<dbReference type="OrthoDB" id="9796530at2"/>
<dbReference type="STRING" id="1763535.LPB072_14725"/>
<evidence type="ECO:0000256" key="1">
    <source>
        <dbReference type="SAM" id="SignalP"/>
    </source>
</evidence>
<sequence length="341" mass="35611">MYSFIPPSLLASRNLGVVAIALGALALTACSMDGPPGGIGGFPPPPETSSAPARVISSGSTQGIGCDYSYSALNPSASVKAVSEARWTCSTTQRILSANGVPDHEVGTFPNPGNPNRIKAQQVSARFTLSPSLTDRATRLGGPAGVIGLLLNGVKIDAGTNGGCSDTGVCDPGRPAGAWRMEALGQSSFDFGVDNNNAHVQPGGAYHYHGMPEAFAAQQGKGKAMTLIGWAADGFPIYARFGYSVANDAQSSIKVIEGSYRLKATPDANRPPVSVYPMGAFEQDHEYVAGLGDLDECNGRTGATPEFPEGIYHYFATDTYPYFQRCVKGQVIVAARPSRPS</sequence>
<dbReference type="Proteomes" id="UP000185657">
    <property type="component" value="Unassembled WGS sequence"/>
</dbReference>
<evidence type="ECO:0000259" key="2">
    <source>
        <dbReference type="Pfam" id="PF14240"/>
    </source>
</evidence>
<dbReference type="KEGG" id="hyl:LPB072_14725"/>
<dbReference type="AlphaFoldDB" id="A0A162SYI0"/>
<proteinExistence type="predicted"/>
<evidence type="ECO:0000313" key="3">
    <source>
        <dbReference type="EMBL" id="AOW15678.1"/>
    </source>
</evidence>
<dbReference type="EMBL" id="LVWD01000001">
    <property type="protein sequence ID" value="OAD44133.1"/>
    <property type="molecule type" value="Genomic_DNA"/>
</dbReference>
<evidence type="ECO:0000313" key="4">
    <source>
        <dbReference type="EMBL" id="OAD44133.1"/>
    </source>
</evidence>
<organism evidence="3 6">
    <name type="scientific">Hydrogenophaga crassostreae</name>
    <dbReference type="NCBI Taxonomy" id="1763535"/>
    <lineage>
        <taxon>Bacteria</taxon>
        <taxon>Pseudomonadati</taxon>
        <taxon>Pseudomonadota</taxon>
        <taxon>Betaproteobacteria</taxon>
        <taxon>Burkholderiales</taxon>
        <taxon>Comamonadaceae</taxon>
        <taxon>Hydrogenophaga</taxon>
    </lineage>
</organism>
<name>A0A162SYI0_9BURK</name>
<feature type="signal peptide" evidence="1">
    <location>
        <begin position="1"/>
        <end position="26"/>
    </location>
</feature>
<feature type="domain" description="YHYH" evidence="2">
    <location>
        <begin position="126"/>
        <end position="329"/>
    </location>
</feature>
<dbReference type="Proteomes" id="UP000185680">
    <property type="component" value="Chromosome"/>
</dbReference>
<keyword evidence="5" id="KW-1185">Reference proteome</keyword>
<keyword evidence="1" id="KW-0732">Signal</keyword>
<feature type="chain" id="PRO_5044549369" description="YHYH domain-containing protein" evidence="1">
    <location>
        <begin position="27"/>
        <end position="341"/>
    </location>
</feature>
<protein>
    <recommendedName>
        <fullName evidence="2">YHYH domain-containing protein</fullName>
    </recommendedName>
</protein>